<dbReference type="PANTHER" id="PTHR21646:SF46">
    <property type="entry name" value="UBIQUITIN CARBOXYL-TERMINAL HYDROLASE"/>
    <property type="match status" value="1"/>
</dbReference>
<dbReference type="GO" id="GO:0004843">
    <property type="term" value="F:cysteine-type deubiquitinase activity"/>
    <property type="evidence" value="ECO:0007669"/>
    <property type="project" value="InterPro"/>
</dbReference>
<organism evidence="2">
    <name type="scientific">viral metagenome</name>
    <dbReference type="NCBI Taxonomy" id="1070528"/>
    <lineage>
        <taxon>unclassified sequences</taxon>
        <taxon>metagenomes</taxon>
        <taxon>organismal metagenomes</taxon>
    </lineage>
</organism>
<feature type="domain" description="USP" evidence="1">
    <location>
        <begin position="14"/>
        <end position="340"/>
    </location>
</feature>
<dbReference type="PROSITE" id="PS00972">
    <property type="entry name" value="USP_1"/>
    <property type="match status" value="1"/>
</dbReference>
<sequence>MYMEKYVYATNGLSGIKNIGNTCYMNSCLQILAHTYEMHDEVRKLTNIRNTNSLFIEWIKLNNQLWKSNTTITPTSFHNELQTIARKTNNNFVGYNQNDASEFLIFIMDIFHETCKLNVDMKIKGSALNKLDEIAIKCYEQFVLYHKENYSLIVKLFYYMSVTNNICISDGRLISQSFQSNFMLDLPIPNKHNINIYDCLNLHFQDTSLLKENGIRDEKTNIQHDVVQKTSLWNAPPILIICFKRFTYDGRKNNKMINFPIDKLDIQKYVSGYKTNNMYELYGICNHSGVADGGHYTSYVKTYTNDWYLFNDTSVTLVQRKNISETIITSKAYCLFYRNKN</sequence>
<protein>
    <recommendedName>
        <fullName evidence="1">USP domain-containing protein</fullName>
    </recommendedName>
</protein>
<dbReference type="EMBL" id="MN740497">
    <property type="protein sequence ID" value="QHU29844.1"/>
    <property type="molecule type" value="Genomic_DNA"/>
</dbReference>
<dbReference type="AlphaFoldDB" id="A0A6C0LJW9"/>
<reference evidence="2" key="1">
    <citation type="journal article" date="2020" name="Nature">
        <title>Giant virus diversity and host interactions through global metagenomics.</title>
        <authorList>
            <person name="Schulz F."/>
            <person name="Roux S."/>
            <person name="Paez-Espino D."/>
            <person name="Jungbluth S."/>
            <person name="Walsh D.A."/>
            <person name="Denef V.J."/>
            <person name="McMahon K.D."/>
            <person name="Konstantinidis K.T."/>
            <person name="Eloe-Fadrosh E.A."/>
            <person name="Kyrpides N.C."/>
            <person name="Woyke T."/>
        </authorList>
    </citation>
    <scope>NUCLEOTIDE SEQUENCE</scope>
    <source>
        <strain evidence="2">GVMAG-M-3300027810-10</strain>
    </source>
</reference>
<evidence type="ECO:0000313" key="2">
    <source>
        <dbReference type="EMBL" id="QHU29844.1"/>
    </source>
</evidence>
<dbReference type="Gene3D" id="3.90.70.10">
    <property type="entry name" value="Cysteine proteinases"/>
    <property type="match status" value="1"/>
</dbReference>
<dbReference type="PROSITE" id="PS50235">
    <property type="entry name" value="USP_3"/>
    <property type="match status" value="1"/>
</dbReference>
<evidence type="ECO:0000259" key="1">
    <source>
        <dbReference type="PROSITE" id="PS50235"/>
    </source>
</evidence>
<dbReference type="InterPro" id="IPR018200">
    <property type="entry name" value="USP_CS"/>
</dbReference>
<dbReference type="GO" id="GO:0016579">
    <property type="term" value="P:protein deubiquitination"/>
    <property type="evidence" value="ECO:0007669"/>
    <property type="project" value="InterPro"/>
</dbReference>
<dbReference type="InterPro" id="IPR038765">
    <property type="entry name" value="Papain-like_cys_pep_sf"/>
</dbReference>
<dbReference type="InterPro" id="IPR001394">
    <property type="entry name" value="Peptidase_C19_UCH"/>
</dbReference>
<proteinExistence type="predicted"/>
<dbReference type="InterPro" id="IPR050185">
    <property type="entry name" value="Ub_carboxyl-term_hydrolase"/>
</dbReference>
<name>A0A6C0LJW9_9ZZZZ</name>
<accession>A0A6C0LJW9</accession>
<dbReference type="SUPFAM" id="SSF54001">
    <property type="entry name" value="Cysteine proteinases"/>
    <property type="match status" value="1"/>
</dbReference>
<dbReference type="PROSITE" id="PS00973">
    <property type="entry name" value="USP_2"/>
    <property type="match status" value="1"/>
</dbReference>
<dbReference type="InterPro" id="IPR028889">
    <property type="entry name" value="USP"/>
</dbReference>
<dbReference type="PANTHER" id="PTHR21646">
    <property type="entry name" value="UBIQUITIN CARBOXYL-TERMINAL HYDROLASE"/>
    <property type="match status" value="1"/>
</dbReference>
<dbReference type="Pfam" id="PF00443">
    <property type="entry name" value="UCH"/>
    <property type="match status" value="1"/>
</dbReference>